<proteinExistence type="predicted"/>
<dbReference type="EMBL" id="CP015378">
    <property type="protein sequence ID" value="ANC77188.1"/>
    <property type="molecule type" value="Genomic_DNA"/>
</dbReference>
<sequence>MFIITIITLIAFSLVCSLCIDLHEENKRLRKWQQSRVEHDQRLSEEVFDSIRESCEEIQKNLEGQFKYFEERIVHLDDEIIVDTVTLLER</sequence>
<reference evidence="1 2" key="1">
    <citation type="submission" date="2016-04" db="EMBL/GenBank/DDBJ databases">
        <title>Complete genome sequence of Fictibacillus phosphorivorans G25-29, a strain toxic to nematodes.</title>
        <authorList>
            <person name="Zheng Z."/>
        </authorList>
    </citation>
    <scope>NUCLEOTIDE SEQUENCE [LARGE SCALE GENOMIC DNA]</scope>
    <source>
        <strain evidence="1 2">G25-29</strain>
    </source>
</reference>
<protein>
    <submittedName>
        <fullName evidence="1">Uncharacterized protein</fullName>
    </submittedName>
</protein>
<name>A0A160ILM2_9BACL</name>
<dbReference type="AlphaFoldDB" id="A0A160ILM2"/>
<organism evidence="1 2">
    <name type="scientific">Fictibacillus phosphorivorans</name>
    <dbReference type="NCBI Taxonomy" id="1221500"/>
    <lineage>
        <taxon>Bacteria</taxon>
        <taxon>Bacillati</taxon>
        <taxon>Bacillota</taxon>
        <taxon>Bacilli</taxon>
        <taxon>Bacillales</taxon>
        <taxon>Fictibacillaceae</taxon>
        <taxon>Fictibacillus</taxon>
    </lineage>
</organism>
<accession>A0A160ILM2</accession>
<gene>
    <name evidence="1" type="ORF">ABE65_010390</name>
</gene>
<dbReference type="Proteomes" id="UP000076623">
    <property type="component" value="Chromosome"/>
</dbReference>
<dbReference type="RefSeq" id="WP_066394459.1">
    <property type="nucleotide sequence ID" value="NZ_CP015378.1"/>
</dbReference>
<evidence type="ECO:0000313" key="1">
    <source>
        <dbReference type="EMBL" id="ANC77188.1"/>
    </source>
</evidence>
<keyword evidence="2" id="KW-1185">Reference proteome</keyword>
<evidence type="ECO:0000313" key="2">
    <source>
        <dbReference type="Proteomes" id="UP000076623"/>
    </source>
</evidence>
<dbReference type="STRING" id="1221500.ABE65_010390"/>
<dbReference type="KEGG" id="fpn:ABE65_010390"/>